<gene>
    <name evidence="11" type="ORF">Z518_03914</name>
</gene>
<feature type="region of interest" description="Disordered" evidence="8">
    <location>
        <begin position="477"/>
        <end position="499"/>
    </location>
</feature>
<dbReference type="Pfam" id="PF24476">
    <property type="entry name" value="DUF7580"/>
    <property type="match status" value="1"/>
</dbReference>
<dbReference type="HOGENOM" id="CLU_338335_0_0_1"/>
<evidence type="ECO:0000256" key="2">
    <source>
        <dbReference type="ARBA" id="ARBA00022670"/>
    </source>
</evidence>
<keyword evidence="3" id="KW-0732">Signal</keyword>
<dbReference type="GeneID" id="25291985"/>
<protein>
    <submittedName>
        <fullName evidence="11">Rhinocladiella mackenziei CBS 650.93 unplaced genomic scaffold supercont1.3, whole genome shotgun sequence</fullName>
    </submittedName>
</protein>
<dbReference type="PRINTS" id="PR00723">
    <property type="entry name" value="SUBTILISIN"/>
</dbReference>
<keyword evidence="6" id="KW-0865">Zymogen</keyword>
<organism evidence="11 12">
    <name type="scientific">Rhinocladiella mackenziei CBS 650.93</name>
    <dbReference type="NCBI Taxonomy" id="1442369"/>
    <lineage>
        <taxon>Eukaryota</taxon>
        <taxon>Fungi</taxon>
        <taxon>Dikarya</taxon>
        <taxon>Ascomycota</taxon>
        <taxon>Pezizomycotina</taxon>
        <taxon>Eurotiomycetes</taxon>
        <taxon>Chaetothyriomycetidae</taxon>
        <taxon>Chaetothyriales</taxon>
        <taxon>Herpotrichiellaceae</taxon>
        <taxon>Rhinocladiella</taxon>
    </lineage>
</organism>
<dbReference type="PANTHER" id="PTHR43806">
    <property type="entry name" value="PEPTIDASE S8"/>
    <property type="match status" value="1"/>
</dbReference>
<keyword evidence="12" id="KW-1185">Reference proteome</keyword>
<evidence type="ECO:0000256" key="6">
    <source>
        <dbReference type="ARBA" id="ARBA00023145"/>
    </source>
</evidence>
<dbReference type="InterPro" id="IPR015500">
    <property type="entry name" value="Peptidase_S8_subtilisin-rel"/>
</dbReference>
<dbReference type="InterPro" id="IPR056002">
    <property type="entry name" value="DUF7580"/>
</dbReference>
<dbReference type="InterPro" id="IPR000209">
    <property type="entry name" value="Peptidase_S8/S53_dom"/>
</dbReference>
<evidence type="ECO:0000256" key="5">
    <source>
        <dbReference type="ARBA" id="ARBA00022825"/>
    </source>
</evidence>
<dbReference type="Pfam" id="PF00082">
    <property type="entry name" value="Peptidase_S8"/>
    <property type="match status" value="1"/>
</dbReference>
<dbReference type="SUPFAM" id="SSF52743">
    <property type="entry name" value="Subtilisin-like"/>
    <property type="match status" value="1"/>
</dbReference>
<dbReference type="AlphaFoldDB" id="A0A0D2J9Z7"/>
<feature type="active site" description="Charge relay system" evidence="7">
    <location>
        <position position="554"/>
    </location>
</feature>
<feature type="active site" description="Charge relay system" evidence="7">
    <location>
        <position position="593"/>
    </location>
</feature>
<dbReference type="InterPro" id="IPR050131">
    <property type="entry name" value="Peptidase_S8_subtilisin-like"/>
</dbReference>
<evidence type="ECO:0000259" key="9">
    <source>
        <dbReference type="Pfam" id="PF00082"/>
    </source>
</evidence>
<feature type="domain" description="Peptidase S8/S53" evidence="9">
    <location>
        <begin position="546"/>
        <end position="800"/>
    </location>
</feature>
<dbReference type="InterPro" id="IPR023828">
    <property type="entry name" value="Peptidase_S8_Ser-AS"/>
</dbReference>
<evidence type="ECO:0000259" key="10">
    <source>
        <dbReference type="Pfam" id="PF24476"/>
    </source>
</evidence>
<keyword evidence="2 7" id="KW-0645">Protease</keyword>
<dbReference type="InterPro" id="IPR036852">
    <property type="entry name" value="Peptidase_S8/S53_dom_sf"/>
</dbReference>
<evidence type="ECO:0000256" key="8">
    <source>
        <dbReference type="SAM" id="MobiDB-lite"/>
    </source>
</evidence>
<evidence type="ECO:0000313" key="11">
    <source>
        <dbReference type="EMBL" id="KIX05940.1"/>
    </source>
</evidence>
<dbReference type="EMBL" id="KN847477">
    <property type="protein sequence ID" value="KIX05940.1"/>
    <property type="molecule type" value="Genomic_DNA"/>
</dbReference>
<dbReference type="CDD" id="cd00306">
    <property type="entry name" value="Peptidases_S8_S53"/>
    <property type="match status" value="1"/>
</dbReference>
<evidence type="ECO:0000256" key="1">
    <source>
        <dbReference type="ARBA" id="ARBA00011073"/>
    </source>
</evidence>
<dbReference type="PROSITE" id="PS00138">
    <property type="entry name" value="SUBTILASE_SER"/>
    <property type="match status" value="1"/>
</dbReference>
<evidence type="ECO:0000256" key="3">
    <source>
        <dbReference type="ARBA" id="ARBA00022729"/>
    </source>
</evidence>
<keyword evidence="4 7" id="KW-0378">Hydrolase</keyword>
<feature type="active site" description="Charge relay system" evidence="7">
    <location>
        <position position="783"/>
    </location>
</feature>
<dbReference type="RefSeq" id="XP_013273076.1">
    <property type="nucleotide sequence ID" value="XM_013417622.1"/>
</dbReference>
<reference evidence="11 12" key="1">
    <citation type="submission" date="2015-01" db="EMBL/GenBank/DDBJ databases">
        <title>The Genome Sequence of Rhinocladiella mackenzie CBS 650.93.</title>
        <authorList>
            <consortium name="The Broad Institute Genomics Platform"/>
            <person name="Cuomo C."/>
            <person name="de Hoog S."/>
            <person name="Gorbushina A."/>
            <person name="Stielow B."/>
            <person name="Teixiera M."/>
            <person name="Abouelleil A."/>
            <person name="Chapman S.B."/>
            <person name="Priest M."/>
            <person name="Young S.K."/>
            <person name="Wortman J."/>
            <person name="Nusbaum C."/>
            <person name="Birren B."/>
        </authorList>
    </citation>
    <scope>NUCLEOTIDE SEQUENCE [LARGE SCALE GENOMIC DNA]</scope>
    <source>
        <strain evidence="11 12">CBS 650.93</strain>
    </source>
</reference>
<dbReference type="PROSITE" id="PS51892">
    <property type="entry name" value="SUBTILASE"/>
    <property type="match status" value="1"/>
</dbReference>
<dbReference type="GO" id="GO:0004252">
    <property type="term" value="F:serine-type endopeptidase activity"/>
    <property type="evidence" value="ECO:0007669"/>
    <property type="project" value="UniProtKB-UniRule"/>
</dbReference>
<name>A0A0D2J9Z7_9EURO</name>
<evidence type="ECO:0000313" key="12">
    <source>
        <dbReference type="Proteomes" id="UP000053617"/>
    </source>
</evidence>
<sequence length="877" mass="99462">MVGLYDSLDAVFRAFVDQSHGFSHQSPTSAELNVVIRTASVFARVDPFIASCAWNASGNETPQRFQEHVKEGFAKIGKDVTVSQIRNNAEAIDKVLEISEVIEKMVKASEPPEENLYHTADEDFAKSNLDARVVLGARVRNGLKILVCALIQQLHCCDNGHFLRLKLSGFINEVDAQSRLFFDAYLSSQYIWKPPRWVQSRCIIANDTIKTPECHGCHILRNAEERNENLSILLEEAPIRQREYGTQEPQKVDYLVSQTTKIQLEGCSPLSSAAAPTKSLWELLKQGEAGCDSSENENSETFFPEDREMICLNLALSLLPLSTTHWRRASWTSDGNTGEGIFFLRDPATQKIVDKTHPYLSYRLHDRPKSEDDDSLICDPQLLDFAKLIMEIRMWKRLPLSHKAGKLSKEQLRLYLLNLINDRRRFRDKDGMFKRAVKACLDAAGKEATRDEANKDRARNYVFDKIVRPLDSYAEFPEFSTSEPTDSPTDNSEGTQDPLFDWKAEYNTPEDKLLRAQDFLNRMDQFIEKHIRNQTCDEPLPKHRSQKIRIAVIDSGLSKDDPVIRHAREHDKIRKCRNFSSPDYEDWDDKLGHGTIVTRLLLDVAPEAELFIAKVTINGEQYIPKSKLHCIAKVSDSGPSVILRLSGQLVTNNNDASYSREKAINWAVQVWNVDIITISLALHEENPDIDEALNEALDPSYVGATRKIVFAAAGNNSGGNARRSWPARKDGVIAVHVTDGLGTAVNINPSNEGDVCFATLGCGIKHTWYNEDDQGEVYISGTSFATPIAVGIAANVMEYARRRVDDLNEERKKRLYSAGCMKQIFRAMSDKRGDYYYVQPWTFWNDRIRGGRWRNRDFPINDPDNIGLALKYIITDY</sequence>
<proteinExistence type="inferred from homology"/>
<feature type="compositionally biased region" description="Polar residues" evidence="8">
    <location>
        <begin position="479"/>
        <end position="495"/>
    </location>
</feature>
<dbReference type="GO" id="GO:0006508">
    <property type="term" value="P:proteolysis"/>
    <property type="evidence" value="ECO:0007669"/>
    <property type="project" value="UniProtKB-KW"/>
</dbReference>
<dbReference type="Gene3D" id="3.40.50.200">
    <property type="entry name" value="Peptidase S8/S53 domain"/>
    <property type="match status" value="1"/>
</dbReference>
<dbReference type="OrthoDB" id="206201at2759"/>
<dbReference type="Proteomes" id="UP000053617">
    <property type="component" value="Unassembled WGS sequence"/>
</dbReference>
<evidence type="ECO:0000256" key="7">
    <source>
        <dbReference type="PROSITE-ProRule" id="PRU01240"/>
    </source>
</evidence>
<dbReference type="STRING" id="1442369.A0A0D2J9Z7"/>
<evidence type="ECO:0000256" key="4">
    <source>
        <dbReference type="ARBA" id="ARBA00022801"/>
    </source>
</evidence>
<keyword evidence="5 7" id="KW-0720">Serine protease</keyword>
<accession>A0A0D2J9Z7</accession>
<feature type="domain" description="DUF7580" evidence="10">
    <location>
        <begin position="137"/>
        <end position="474"/>
    </location>
</feature>
<dbReference type="VEuPathDB" id="FungiDB:Z518_03914"/>
<dbReference type="PANTHER" id="PTHR43806:SF11">
    <property type="entry name" value="CEREVISIN-RELATED"/>
    <property type="match status" value="1"/>
</dbReference>
<comment type="similarity">
    <text evidence="1 7">Belongs to the peptidase S8 family.</text>
</comment>